<proteinExistence type="predicted"/>
<reference evidence="2 3" key="1">
    <citation type="journal article" date="2014" name="Genome Announc.">
        <title>Draft genome sequence of the pathogenic fungus Scedosporium apiospermum.</title>
        <authorList>
            <person name="Vandeputte P."/>
            <person name="Ghamrawi S."/>
            <person name="Rechenmann M."/>
            <person name="Iltis A."/>
            <person name="Giraud S."/>
            <person name="Fleury M."/>
            <person name="Thornton C."/>
            <person name="Delhaes L."/>
            <person name="Meyer W."/>
            <person name="Papon N."/>
            <person name="Bouchara J.P."/>
        </authorList>
    </citation>
    <scope>NUCLEOTIDE SEQUENCE [LARGE SCALE GENOMIC DNA]</scope>
    <source>
        <strain evidence="2 3">IHEM 14462</strain>
    </source>
</reference>
<name>A0A084FXZ9_PSEDA</name>
<feature type="region of interest" description="Disordered" evidence="1">
    <location>
        <begin position="666"/>
        <end position="705"/>
    </location>
</feature>
<evidence type="ECO:0008006" key="4">
    <source>
        <dbReference type="Google" id="ProtNLM"/>
    </source>
</evidence>
<organism evidence="2 3">
    <name type="scientific">Pseudallescheria apiosperma</name>
    <name type="common">Scedosporium apiospermum</name>
    <dbReference type="NCBI Taxonomy" id="563466"/>
    <lineage>
        <taxon>Eukaryota</taxon>
        <taxon>Fungi</taxon>
        <taxon>Dikarya</taxon>
        <taxon>Ascomycota</taxon>
        <taxon>Pezizomycotina</taxon>
        <taxon>Sordariomycetes</taxon>
        <taxon>Hypocreomycetidae</taxon>
        <taxon>Microascales</taxon>
        <taxon>Microascaceae</taxon>
        <taxon>Scedosporium</taxon>
    </lineage>
</organism>
<dbReference type="Proteomes" id="UP000028545">
    <property type="component" value="Unassembled WGS sequence"/>
</dbReference>
<dbReference type="InterPro" id="IPR038609">
    <property type="entry name" value="HDA1_su2/3_sf"/>
</dbReference>
<dbReference type="AlphaFoldDB" id="A0A084FXZ9"/>
<gene>
    <name evidence="2" type="ORF">SAPIO_CDS8934</name>
</gene>
<dbReference type="InterPro" id="IPR021006">
    <property type="entry name" value="Hda2/3"/>
</dbReference>
<sequence>MDGSQPPPSSAAAELLQMQQQFLTQHEEPLPSLLTTSSSVQPSAPDARVPESQPSPMRALQDPMLSGGGTQPEERTNVLGPPFRPDTEREIQPSLSSAPLFHPSPAVPTSHDIVSQSQPPLEPATIAPLDVHPLTLNPAAVFPSNLTTGTEIPLSGRRLPSHQDLFTQPPEFHIGAATDATNESGDESSDAEDLSRVSYPTEVKEYAVTLPFNASRRPHYDDMILEARPDIEEFCSVFHNEVLRTPKPSSVHKIEKLFLKLLDACDYPAELNTQSLKTMSPKEIQKYAFESNSKYAFIWELLHLVQDVLDMKILIVARSEKILFLLQSLLLADGYAYSRIGLRDMQEGHAKWPINVVLSLPNQALAERPSDFDLIIGFDYEFKRSNIASRLAETNSGEIKQPMVLQLVIAHSIEHLDLAITERDPDMPSFDHKNAIVIGLTKLRRLILNPDTGRELPHQTAERFANQLKHYDEDFVWEPISLPDEILNFYLESSQPSQPPLELESLQSRKRKLGDTESIASKRRRISKTLGPMVNAERVEALAPIIRCLGPEVLDREDLSDETTVPAALLAAMEAKVNDQRMALQESRALVKELRRLVESLETQNNGYADSVNAIQTKHLVAVEERAKFHRERDSALLEVKRLSERLQAAEEAKSKLSDEVTKLKAALPQKKSTDNPGATEAVPSSSPSANPPQEGQEANPQDEKLKQATAEVQRLTRKVENAERDLDYTRQAYQNASQSASDLGNENRELSARIQDLEHKASENLRQIHETNLRNQIDQLGKINDEQTTTLREREWELDRLRDEVRVLKAARRETRQSSVPRSPRMGMMSPRTGGRVSASRGSSPAPISEVGGGPGVPLFNQQPGNGRWGHLRD</sequence>
<dbReference type="VEuPathDB" id="FungiDB:SAPIO_CDS8934"/>
<feature type="region of interest" description="Disordered" evidence="1">
    <location>
        <begin position="495"/>
        <end position="518"/>
    </location>
</feature>
<evidence type="ECO:0000313" key="2">
    <source>
        <dbReference type="EMBL" id="KEZ39961.1"/>
    </source>
</evidence>
<feature type="compositionally biased region" description="Low complexity" evidence="1">
    <location>
        <begin position="684"/>
        <end position="693"/>
    </location>
</feature>
<keyword evidence="3" id="KW-1185">Reference proteome</keyword>
<feature type="compositionally biased region" description="Low complexity" evidence="1">
    <location>
        <begin position="30"/>
        <end position="39"/>
    </location>
</feature>
<dbReference type="Gene3D" id="3.40.50.12360">
    <property type="match status" value="1"/>
</dbReference>
<feature type="region of interest" description="Disordered" evidence="1">
    <location>
        <begin position="813"/>
        <end position="875"/>
    </location>
</feature>
<accession>A0A084FXZ9</accession>
<evidence type="ECO:0000256" key="1">
    <source>
        <dbReference type="SAM" id="MobiDB-lite"/>
    </source>
</evidence>
<feature type="region of interest" description="Disordered" evidence="1">
    <location>
        <begin position="1"/>
        <end position="101"/>
    </location>
</feature>
<dbReference type="GO" id="GO:0070823">
    <property type="term" value="C:HDA1 complex"/>
    <property type="evidence" value="ECO:0007669"/>
    <property type="project" value="InterPro"/>
</dbReference>
<dbReference type="KEGG" id="sapo:SAPIO_CDS8934"/>
<dbReference type="OrthoDB" id="3647690at2759"/>
<dbReference type="EMBL" id="JOWA01000132">
    <property type="protein sequence ID" value="KEZ39961.1"/>
    <property type="molecule type" value="Genomic_DNA"/>
</dbReference>
<comment type="caution">
    <text evidence="2">The sequence shown here is derived from an EMBL/GenBank/DDBJ whole genome shotgun (WGS) entry which is preliminary data.</text>
</comment>
<dbReference type="GeneID" id="27728006"/>
<dbReference type="HOGENOM" id="CLU_017708_0_0_1"/>
<evidence type="ECO:0000313" key="3">
    <source>
        <dbReference type="Proteomes" id="UP000028545"/>
    </source>
</evidence>
<dbReference type="Pfam" id="PF11496">
    <property type="entry name" value="HDA2-3"/>
    <property type="match status" value="1"/>
</dbReference>
<protein>
    <recommendedName>
        <fullName evidence="4">HDA1 complex subunit</fullName>
    </recommendedName>
</protein>
<dbReference type="OMA" id="LARYCCD"/>
<dbReference type="RefSeq" id="XP_016639760.1">
    <property type="nucleotide sequence ID" value="XM_016790457.1"/>
</dbReference>